<comment type="caution">
    <text evidence="3">The sequence shown here is derived from an EMBL/GenBank/DDBJ whole genome shotgun (WGS) entry which is preliminary data.</text>
</comment>
<evidence type="ECO:0000313" key="3">
    <source>
        <dbReference type="EMBL" id="GAA4621559.1"/>
    </source>
</evidence>
<dbReference type="EMBL" id="BAABHK010000001">
    <property type="protein sequence ID" value="GAA4621559.1"/>
    <property type="molecule type" value="Genomic_DNA"/>
</dbReference>
<dbReference type="PRINTS" id="PR00081">
    <property type="entry name" value="GDHRDH"/>
</dbReference>
<dbReference type="InterPro" id="IPR036291">
    <property type="entry name" value="NAD(P)-bd_dom_sf"/>
</dbReference>
<dbReference type="PANTHER" id="PTHR43477:SF1">
    <property type="entry name" value="DIHYDROANTICAPSIN 7-DEHYDROGENASE"/>
    <property type="match status" value="1"/>
</dbReference>
<comment type="similarity">
    <text evidence="1">Belongs to the short-chain dehydrogenases/reductases (SDR) family.</text>
</comment>
<dbReference type="Proteomes" id="UP001501442">
    <property type="component" value="Unassembled WGS sequence"/>
</dbReference>
<dbReference type="Pfam" id="PF13561">
    <property type="entry name" value="adh_short_C2"/>
    <property type="match status" value="1"/>
</dbReference>
<evidence type="ECO:0000313" key="4">
    <source>
        <dbReference type="Proteomes" id="UP001501442"/>
    </source>
</evidence>
<organism evidence="3 4">
    <name type="scientific">Actinoallomurus vinaceus</name>
    <dbReference type="NCBI Taxonomy" id="1080074"/>
    <lineage>
        <taxon>Bacteria</taxon>
        <taxon>Bacillati</taxon>
        <taxon>Actinomycetota</taxon>
        <taxon>Actinomycetes</taxon>
        <taxon>Streptosporangiales</taxon>
        <taxon>Thermomonosporaceae</taxon>
        <taxon>Actinoallomurus</taxon>
    </lineage>
</organism>
<dbReference type="Gene3D" id="3.40.50.720">
    <property type="entry name" value="NAD(P)-binding Rossmann-like Domain"/>
    <property type="match status" value="1"/>
</dbReference>
<reference evidence="4" key="1">
    <citation type="journal article" date="2019" name="Int. J. Syst. Evol. Microbiol.">
        <title>The Global Catalogue of Microorganisms (GCM) 10K type strain sequencing project: providing services to taxonomists for standard genome sequencing and annotation.</title>
        <authorList>
            <consortium name="The Broad Institute Genomics Platform"/>
            <consortium name="The Broad Institute Genome Sequencing Center for Infectious Disease"/>
            <person name="Wu L."/>
            <person name="Ma J."/>
        </authorList>
    </citation>
    <scope>NUCLEOTIDE SEQUENCE [LARGE SCALE GENOMIC DNA]</scope>
    <source>
        <strain evidence="4">JCM 17939</strain>
    </source>
</reference>
<gene>
    <name evidence="3" type="ORF">GCM10023196_010280</name>
</gene>
<protein>
    <submittedName>
        <fullName evidence="3">Short chain dehydrogenase</fullName>
    </submittedName>
</protein>
<dbReference type="PANTHER" id="PTHR43477">
    <property type="entry name" value="DIHYDROANTICAPSIN 7-DEHYDROGENASE"/>
    <property type="match status" value="1"/>
</dbReference>
<evidence type="ECO:0000256" key="1">
    <source>
        <dbReference type="ARBA" id="ARBA00006484"/>
    </source>
</evidence>
<dbReference type="RefSeq" id="WP_345429427.1">
    <property type="nucleotide sequence ID" value="NZ_BAABHK010000001.1"/>
</dbReference>
<dbReference type="InterPro" id="IPR002347">
    <property type="entry name" value="SDR_fam"/>
</dbReference>
<dbReference type="CDD" id="cd11731">
    <property type="entry name" value="Lin1944_like_SDR_c"/>
    <property type="match status" value="1"/>
</dbReference>
<name>A0ABP8U1D3_9ACTN</name>
<proteinExistence type="inferred from homology"/>
<dbReference type="SUPFAM" id="SSF51735">
    <property type="entry name" value="NAD(P)-binding Rossmann-fold domains"/>
    <property type="match status" value="1"/>
</dbReference>
<dbReference type="NCBIfam" id="NF005754">
    <property type="entry name" value="PRK07578.1"/>
    <property type="match status" value="1"/>
</dbReference>
<sequence length="196" mass="20094">MKILLIGATGTIGSAVVAALEDKGHEVVRAARNGPVMVDMTDPASIEAALTSVRDLDAVVCCAASGRLTPLASTSDEDFTAGLDGKLLGQVTLVRRALHLVRDGGSITLTGGVFDEPTPGGAFGALVNAGLEAFVEAAAIEMPRGLRLNAVSPGWVAETLEAMGEDGTRGTPASEVARTYLRAIEGTTQGQILLPR</sequence>
<accession>A0ABP8U1D3</accession>
<keyword evidence="2" id="KW-0560">Oxidoreductase</keyword>
<evidence type="ECO:0000256" key="2">
    <source>
        <dbReference type="ARBA" id="ARBA00023002"/>
    </source>
</evidence>
<dbReference type="InterPro" id="IPR051122">
    <property type="entry name" value="SDR_DHRS6-like"/>
</dbReference>
<keyword evidence="4" id="KW-1185">Reference proteome</keyword>